<protein>
    <submittedName>
        <fullName evidence="2">Uncharacterized protein</fullName>
    </submittedName>
</protein>
<dbReference type="Proteomes" id="UP000634136">
    <property type="component" value="Unassembled WGS sequence"/>
</dbReference>
<feature type="region of interest" description="Disordered" evidence="1">
    <location>
        <begin position="1"/>
        <end position="34"/>
    </location>
</feature>
<reference evidence="2" key="1">
    <citation type="submission" date="2020-09" db="EMBL/GenBank/DDBJ databases">
        <title>Genome-Enabled Discovery of Anthraquinone Biosynthesis in Senna tora.</title>
        <authorList>
            <person name="Kang S.-H."/>
            <person name="Pandey R.P."/>
            <person name="Lee C.-M."/>
            <person name="Sim J.-S."/>
            <person name="Jeong J.-T."/>
            <person name="Choi B.-S."/>
            <person name="Jung M."/>
            <person name="Ginzburg D."/>
            <person name="Zhao K."/>
            <person name="Won S.Y."/>
            <person name="Oh T.-J."/>
            <person name="Yu Y."/>
            <person name="Kim N.-H."/>
            <person name="Lee O.R."/>
            <person name="Lee T.-H."/>
            <person name="Bashyal P."/>
            <person name="Kim T.-S."/>
            <person name="Lee W.-H."/>
            <person name="Kawkins C."/>
            <person name="Kim C.-K."/>
            <person name="Kim J.S."/>
            <person name="Ahn B.O."/>
            <person name="Rhee S.Y."/>
            <person name="Sohng J.K."/>
        </authorList>
    </citation>
    <scope>NUCLEOTIDE SEQUENCE</scope>
    <source>
        <tissue evidence="2">Leaf</tissue>
    </source>
</reference>
<evidence type="ECO:0000313" key="2">
    <source>
        <dbReference type="EMBL" id="KAF7828290.1"/>
    </source>
</evidence>
<organism evidence="2 3">
    <name type="scientific">Senna tora</name>
    <dbReference type="NCBI Taxonomy" id="362788"/>
    <lineage>
        <taxon>Eukaryota</taxon>
        <taxon>Viridiplantae</taxon>
        <taxon>Streptophyta</taxon>
        <taxon>Embryophyta</taxon>
        <taxon>Tracheophyta</taxon>
        <taxon>Spermatophyta</taxon>
        <taxon>Magnoliopsida</taxon>
        <taxon>eudicotyledons</taxon>
        <taxon>Gunneridae</taxon>
        <taxon>Pentapetalae</taxon>
        <taxon>rosids</taxon>
        <taxon>fabids</taxon>
        <taxon>Fabales</taxon>
        <taxon>Fabaceae</taxon>
        <taxon>Caesalpinioideae</taxon>
        <taxon>Cassia clade</taxon>
        <taxon>Senna</taxon>
    </lineage>
</organism>
<comment type="caution">
    <text evidence="2">The sequence shown here is derived from an EMBL/GenBank/DDBJ whole genome shotgun (WGS) entry which is preliminary data.</text>
</comment>
<proteinExistence type="predicted"/>
<name>A0A834WM02_9FABA</name>
<evidence type="ECO:0000256" key="1">
    <source>
        <dbReference type="SAM" id="MobiDB-lite"/>
    </source>
</evidence>
<dbReference type="EMBL" id="JAAIUW010000006">
    <property type="protein sequence ID" value="KAF7828290.1"/>
    <property type="molecule type" value="Genomic_DNA"/>
</dbReference>
<keyword evidence="3" id="KW-1185">Reference proteome</keyword>
<dbReference type="AlphaFoldDB" id="A0A834WM02"/>
<accession>A0A834WM02</accession>
<sequence length="76" mass="8813">MLRRRRKWFGRMTGRSSQSNMSSKSGSSLYYHQPEMGRPIPGLHHLPRDPVGLPRPKILVDPPEILRAYSRLVVFN</sequence>
<evidence type="ECO:0000313" key="3">
    <source>
        <dbReference type="Proteomes" id="UP000634136"/>
    </source>
</evidence>
<gene>
    <name evidence="2" type="ORF">G2W53_019454</name>
</gene>
<feature type="compositionally biased region" description="Low complexity" evidence="1">
    <location>
        <begin position="16"/>
        <end position="28"/>
    </location>
</feature>